<protein>
    <recommendedName>
        <fullName evidence="4">Molybdopterin synthase catalytic subunit</fullName>
        <ecNumber evidence="3">2.8.1.12</ecNumber>
    </recommendedName>
    <alternativeName>
        <fullName evidence="8">MPT synthase subunit 2</fullName>
    </alternativeName>
    <alternativeName>
        <fullName evidence="6">Molybdenum cofactor biosynthesis protein E</fullName>
    </alternativeName>
    <alternativeName>
        <fullName evidence="7">Molybdopterin-converting factor large subunit</fullName>
    </alternativeName>
    <alternativeName>
        <fullName evidence="9">Molybdopterin-converting factor subunit 2</fullName>
    </alternativeName>
</protein>
<evidence type="ECO:0000256" key="10">
    <source>
        <dbReference type="ARBA" id="ARBA00049878"/>
    </source>
</evidence>
<dbReference type="Proteomes" id="UP000322876">
    <property type="component" value="Unassembled WGS sequence"/>
</dbReference>
<sequence>MNKITVKLVEEKINIQSLYDEFYNELNDSTGTILIHHGKAKYPGKHKKDYSKIRLFIKDEQAYEKIYEFTEHTFQEYNLNKIFVYHQIGTIDKNDTILFLAVEAKDRDSAFNAVRKILEFIKAETLIGLEEI</sequence>
<dbReference type="AlphaFoldDB" id="A0A5A8F1P6"/>
<evidence type="ECO:0000256" key="4">
    <source>
        <dbReference type="ARBA" id="ARBA00013858"/>
    </source>
</evidence>
<evidence type="ECO:0000256" key="2">
    <source>
        <dbReference type="ARBA" id="ARBA00005426"/>
    </source>
</evidence>
<evidence type="ECO:0000313" key="12">
    <source>
        <dbReference type="Proteomes" id="UP000322876"/>
    </source>
</evidence>
<dbReference type="Gene3D" id="3.90.1170.40">
    <property type="entry name" value="Molybdopterin biosynthesis MoaE subunit"/>
    <property type="match status" value="1"/>
</dbReference>
<dbReference type="SUPFAM" id="SSF54690">
    <property type="entry name" value="Molybdopterin synthase subunit MoaE"/>
    <property type="match status" value="1"/>
</dbReference>
<evidence type="ECO:0000313" key="11">
    <source>
        <dbReference type="EMBL" id="KAA0257347.1"/>
    </source>
</evidence>
<dbReference type="Pfam" id="PF02391">
    <property type="entry name" value="MoaE"/>
    <property type="match status" value="1"/>
</dbReference>
<dbReference type="EMBL" id="VFJB01000008">
    <property type="protein sequence ID" value="KAA0257347.1"/>
    <property type="molecule type" value="Genomic_DNA"/>
</dbReference>
<organism evidence="11 12">
    <name type="scientific">Deferribacter autotrophicus</name>
    <dbReference type="NCBI Taxonomy" id="500465"/>
    <lineage>
        <taxon>Bacteria</taxon>
        <taxon>Pseudomonadati</taxon>
        <taxon>Deferribacterota</taxon>
        <taxon>Deferribacteres</taxon>
        <taxon>Deferribacterales</taxon>
        <taxon>Deferribacteraceae</taxon>
        <taxon>Deferribacter</taxon>
    </lineage>
</organism>
<reference evidence="11 12" key="1">
    <citation type="submission" date="2019-06" db="EMBL/GenBank/DDBJ databases">
        <title>Genomic insights into carbon and energy metabolism of Deferribacter autotrophicus revealed new metabolic traits in the phylum Deferribacteres.</title>
        <authorList>
            <person name="Slobodkin A.I."/>
            <person name="Slobodkina G.B."/>
            <person name="Allioux M."/>
            <person name="Alain K."/>
            <person name="Jebbar M."/>
            <person name="Shadrin V."/>
            <person name="Kublanov I.V."/>
            <person name="Toshchakov S.V."/>
            <person name="Bonch-Osmolovskaya E.A."/>
        </authorList>
    </citation>
    <scope>NUCLEOTIDE SEQUENCE [LARGE SCALE GENOMIC DNA]</scope>
    <source>
        <strain evidence="11 12">SL50</strain>
    </source>
</reference>
<dbReference type="GO" id="GO:0006777">
    <property type="term" value="P:Mo-molybdopterin cofactor biosynthetic process"/>
    <property type="evidence" value="ECO:0007669"/>
    <property type="project" value="InterPro"/>
</dbReference>
<comment type="similarity">
    <text evidence="2">Belongs to the MoaE family.</text>
</comment>
<comment type="subunit">
    <text evidence="5">Heterotetramer of 2 MoaD subunits and 2 MoaE subunits. Also stable as homodimer. The enzyme changes between these two forms during catalysis.</text>
</comment>
<evidence type="ECO:0000256" key="7">
    <source>
        <dbReference type="ARBA" id="ARBA00030407"/>
    </source>
</evidence>
<evidence type="ECO:0000256" key="5">
    <source>
        <dbReference type="ARBA" id="ARBA00026066"/>
    </source>
</evidence>
<comment type="pathway">
    <text evidence="1">Cofactor biosynthesis; molybdopterin biosynthesis.</text>
</comment>
<evidence type="ECO:0000256" key="9">
    <source>
        <dbReference type="ARBA" id="ARBA00032474"/>
    </source>
</evidence>
<evidence type="ECO:0000256" key="8">
    <source>
        <dbReference type="ARBA" id="ARBA00030781"/>
    </source>
</evidence>
<accession>A0A5A8F1P6</accession>
<comment type="catalytic activity">
    <reaction evidence="10">
        <text>2 [molybdopterin-synthase sulfur-carrier protein]-C-terminal-Gly-aminoethanethioate + cyclic pyranopterin phosphate + H2O = molybdopterin + 2 [molybdopterin-synthase sulfur-carrier protein]-C-terminal Gly-Gly + 2 H(+)</text>
        <dbReference type="Rhea" id="RHEA:26333"/>
        <dbReference type="Rhea" id="RHEA-COMP:12202"/>
        <dbReference type="Rhea" id="RHEA-COMP:19907"/>
        <dbReference type="ChEBI" id="CHEBI:15377"/>
        <dbReference type="ChEBI" id="CHEBI:15378"/>
        <dbReference type="ChEBI" id="CHEBI:58698"/>
        <dbReference type="ChEBI" id="CHEBI:59648"/>
        <dbReference type="ChEBI" id="CHEBI:90778"/>
        <dbReference type="ChEBI" id="CHEBI:232372"/>
        <dbReference type="EC" id="2.8.1.12"/>
    </reaction>
</comment>
<evidence type="ECO:0000256" key="6">
    <source>
        <dbReference type="ARBA" id="ARBA00029745"/>
    </source>
</evidence>
<dbReference type="EC" id="2.8.1.12" evidence="3"/>
<dbReference type="InterPro" id="IPR036563">
    <property type="entry name" value="MoaE_sf"/>
</dbReference>
<proteinExistence type="inferred from homology"/>
<keyword evidence="12" id="KW-1185">Reference proteome</keyword>
<dbReference type="GO" id="GO:0030366">
    <property type="term" value="F:molybdopterin synthase activity"/>
    <property type="evidence" value="ECO:0007669"/>
    <property type="project" value="UniProtKB-EC"/>
</dbReference>
<evidence type="ECO:0000256" key="1">
    <source>
        <dbReference type="ARBA" id="ARBA00005046"/>
    </source>
</evidence>
<evidence type="ECO:0000256" key="3">
    <source>
        <dbReference type="ARBA" id="ARBA00011950"/>
    </source>
</evidence>
<dbReference type="RefSeq" id="WP_149267020.1">
    <property type="nucleotide sequence ID" value="NZ_VFJB01000008.1"/>
</dbReference>
<dbReference type="OrthoDB" id="9803224at2"/>
<dbReference type="InterPro" id="IPR003448">
    <property type="entry name" value="Mopterin_biosynth_MoaE"/>
</dbReference>
<comment type="caution">
    <text evidence="11">The sequence shown here is derived from an EMBL/GenBank/DDBJ whole genome shotgun (WGS) entry which is preliminary data.</text>
</comment>
<name>A0A5A8F1P6_9BACT</name>
<gene>
    <name evidence="11" type="ORF">FHQ18_09885</name>
</gene>